<name>A0A0B0DGT1_9MICC</name>
<keyword evidence="2" id="KW-0472">Membrane</keyword>
<reference evidence="3 4" key="1">
    <citation type="submission" date="2014-09" db="EMBL/GenBank/DDBJ databases">
        <title>High-quality draft genome sequence of Kocuria marina SO9-6, an actinobacterium isolated from a copper mine.</title>
        <authorList>
            <person name="Castro D.B."/>
            <person name="Pereira L.B."/>
            <person name="Silva M.V."/>
            <person name="Silva B.P."/>
            <person name="Zanardi B.R."/>
            <person name="Carlos C."/>
            <person name="Belgini D.R."/>
            <person name="Limache E.G."/>
            <person name="Lacerda G.V."/>
            <person name="Nery M.B."/>
            <person name="Gomes M.B."/>
            <person name="Souza S."/>
            <person name="Silva T.M."/>
            <person name="Rodrigues V.D."/>
            <person name="Paulino L.C."/>
            <person name="Vicentini R."/>
            <person name="Ferraz L.F."/>
            <person name="Ottoboni L.M."/>
        </authorList>
    </citation>
    <scope>NUCLEOTIDE SEQUENCE [LARGE SCALE GENOMIC DNA]</scope>
    <source>
        <strain evidence="3 4">SO9-6</strain>
    </source>
</reference>
<dbReference type="PANTHER" id="PTHR38441">
    <property type="entry name" value="INTEGRAL MEMBRANE PROTEIN-RELATED"/>
    <property type="match status" value="1"/>
</dbReference>
<protein>
    <submittedName>
        <fullName evidence="3">Membrane protein</fullName>
    </submittedName>
</protein>
<dbReference type="Proteomes" id="UP000030664">
    <property type="component" value="Unassembled WGS sequence"/>
</dbReference>
<dbReference type="eggNOG" id="COG3162">
    <property type="taxonomic scope" value="Bacteria"/>
</dbReference>
<proteinExistence type="predicted"/>
<dbReference type="PANTHER" id="PTHR38441:SF1">
    <property type="entry name" value="MEMBRANE PROTEIN"/>
    <property type="match status" value="1"/>
</dbReference>
<organism evidence="3 4">
    <name type="scientific">Kocuria marina</name>
    <dbReference type="NCBI Taxonomy" id="223184"/>
    <lineage>
        <taxon>Bacteria</taxon>
        <taxon>Bacillati</taxon>
        <taxon>Actinomycetota</taxon>
        <taxon>Actinomycetes</taxon>
        <taxon>Micrococcales</taxon>
        <taxon>Micrococcaceae</taxon>
        <taxon>Kocuria</taxon>
    </lineage>
</organism>
<keyword evidence="2" id="KW-0812">Transmembrane</keyword>
<evidence type="ECO:0000313" key="3">
    <source>
        <dbReference type="EMBL" id="KHE74424.1"/>
    </source>
</evidence>
<keyword evidence="2" id="KW-1133">Transmembrane helix</keyword>
<feature type="compositionally biased region" description="Basic and acidic residues" evidence="1">
    <location>
        <begin position="109"/>
        <end position="129"/>
    </location>
</feature>
<feature type="region of interest" description="Disordered" evidence="1">
    <location>
        <begin position="108"/>
        <end position="129"/>
    </location>
</feature>
<dbReference type="InterPro" id="IPR007436">
    <property type="entry name" value="DUF485"/>
</dbReference>
<gene>
    <name evidence="3" type="ORF">AS25_06170</name>
</gene>
<accession>A0A0B0DGT1</accession>
<evidence type="ECO:0000313" key="4">
    <source>
        <dbReference type="Proteomes" id="UP000030664"/>
    </source>
</evidence>
<feature type="transmembrane region" description="Helical" evidence="2">
    <location>
        <begin position="73"/>
        <end position="95"/>
    </location>
</feature>
<feature type="transmembrane region" description="Helical" evidence="2">
    <location>
        <begin position="39"/>
        <end position="61"/>
    </location>
</feature>
<dbReference type="EMBL" id="JROM01000021">
    <property type="protein sequence ID" value="KHE74424.1"/>
    <property type="molecule type" value="Genomic_DNA"/>
</dbReference>
<dbReference type="AlphaFoldDB" id="A0A0B0DGT1"/>
<evidence type="ECO:0000256" key="1">
    <source>
        <dbReference type="SAM" id="MobiDB-lite"/>
    </source>
</evidence>
<sequence length="129" mass="14266">MASTPPVDPNGSTATQGIDFPAVQRSHEFQRLRSTHRSFVFPLAVAFLVWYLLYVVLAIYAPDFMSTRVVGNVNLGLILGLLQFVTTFGITAAYVSFANRKLDPQATALREDLESTSGHRADDHQEARP</sequence>
<evidence type="ECO:0000256" key="2">
    <source>
        <dbReference type="SAM" id="Phobius"/>
    </source>
</evidence>
<dbReference type="RefSeq" id="WP_035963533.1">
    <property type="nucleotide sequence ID" value="NZ_JAQDPS010000004.1"/>
</dbReference>
<dbReference type="STRING" id="223184.AS25_06170"/>
<comment type="caution">
    <text evidence="3">The sequence shown here is derived from an EMBL/GenBank/DDBJ whole genome shotgun (WGS) entry which is preliminary data.</text>
</comment>
<dbReference type="Pfam" id="PF04341">
    <property type="entry name" value="DUF485"/>
    <property type="match status" value="1"/>
</dbReference>